<evidence type="ECO:0000256" key="2">
    <source>
        <dbReference type="ARBA" id="ARBA00006375"/>
    </source>
</evidence>
<keyword evidence="9" id="KW-1185">Reference proteome</keyword>
<evidence type="ECO:0000256" key="6">
    <source>
        <dbReference type="RuleBase" id="RU000488"/>
    </source>
</evidence>
<dbReference type="Gene3D" id="1.50.40.10">
    <property type="entry name" value="Mitochondrial carrier domain"/>
    <property type="match status" value="2"/>
</dbReference>
<dbReference type="GO" id="GO:0009083">
    <property type="term" value="P:branched-chain amino acid catabolic process"/>
    <property type="evidence" value="ECO:0007669"/>
    <property type="project" value="InterPro"/>
</dbReference>
<evidence type="ECO:0000256" key="5">
    <source>
        <dbReference type="PROSITE-ProRule" id="PRU00282"/>
    </source>
</evidence>
<dbReference type="GO" id="GO:0005739">
    <property type="term" value="C:mitochondrion"/>
    <property type="evidence" value="ECO:0007669"/>
    <property type="project" value="InterPro"/>
</dbReference>
<dbReference type="GO" id="GO:0016020">
    <property type="term" value="C:membrane"/>
    <property type="evidence" value="ECO:0007669"/>
    <property type="project" value="UniProtKB-SubCell"/>
</dbReference>
<keyword evidence="3 5" id="KW-0812">Transmembrane</keyword>
<proteinExistence type="inferred from homology"/>
<organism evidence="8 9">
    <name type="scientific">Parthenolecanium corni</name>
    <dbReference type="NCBI Taxonomy" id="536013"/>
    <lineage>
        <taxon>Eukaryota</taxon>
        <taxon>Metazoa</taxon>
        <taxon>Ecdysozoa</taxon>
        <taxon>Arthropoda</taxon>
        <taxon>Hexapoda</taxon>
        <taxon>Insecta</taxon>
        <taxon>Pterygota</taxon>
        <taxon>Neoptera</taxon>
        <taxon>Paraneoptera</taxon>
        <taxon>Hemiptera</taxon>
        <taxon>Sternorrhyncha</taxon>
        <taxon>Coccoidea</taxon>
        <taxon>Coccidae</taxon>
        <taxon>Parthenolecanium</taxon>
    </lineage>
</organism>
<feature type="repeat" description="Solcar" evidence="5">
    <location>
        <begin position="227"/>
        <end position="309"/>
    </location>
</feature>
<feature type="transmembrane region" description="Helical" evidence="7">
    <location>
        <begin position="20"/>
        <end position="42"/>
    </location>
</feature>
<accession>A0AAN9TW07</accession>
<comment type="similarity">
    <text evidence="2 6">Belongs to the mitochondrial carrier (TC 2.A.29) family.</text>
</comment>
<dbReference type="AlphaFoldDB" id="A0AAN9TW07"/>
<dbReference type="EMBL" id="JBBCAQ010000006">
    <property type="protein sequence ID" value="KAK7603820.1"/>
    <property type="molecule type" value="Genomic_DNA"/>
</dbReference>
<feature type="repeat" description="Solcar" evidence="5">
    <location>
        <begin position="108"/>
        <end position="217"/>
    </location>
</feature>
<evidence type="ECO:0000256" key="1">
    <source>
        <dbReference type="ARBA" id="ARBA00004141"/>
    </source>
</evidence>
<reference evidence="8 9" key="1">
    <citation type="submission" date="2024-03" db="EMBL/GenBank/DDBJ databases">
        <title>Adaptation during the transition from Ophiocordyceps entomopathogen to insect associate is accompanied by gene loss and intensified selection.</title>
        <authorList>
            <person name="Ward C.M."/>
            <person name="Onetto C.A."/>
            <person name="Borneman A.R."/>
        </authorList>
    </citation>
    <scope>NUCLEOTIDE SEQUENCE [LARGE SCALE GENOMIC DNA]</scope>
    <source>
        <strain evidence="8">AWRI1</strain>
        <tissue evidence="8">Single Adult Female</tissue>
    </source>
</reference>
<dbReference type="InterPro" id="IPR018108">
    <property type="entry name" value="MCP_transmembrane"/>
</dbReference>
<dbReference type="InterPro" id="IPR023395">
    <property type="entry name" value="MCP_dom_sf"/>
</dbReference>
<comment type="caution">
    <text evidence="8">The sequence shown here is derived from an EMBL/GenBank/DDBJ whole genome shotgun (WGS) entry which is preliminary data.</text>
</comment>
<evidence type="ECO:0000256" key="4">
    <source>
        <dbReference type="ARBA" id="ARBA00023136"/>
    </source>
</evidence>
<evidence type="ECO:0000313" key="9">
    <source>
        <dbReference type="Proteomes" id="UP001367676"/>
    </source>
</evidence>
<comment type="subcellular location">
    <subcellularLocation>
        <location evidence="1">Membrane</location>
        <topology evidence="1">Multi-pass membrane protein</topology>
    </subcellularLocation>
</comment>
<dbReference type="InterPro" id="IPR042164">
    <property type="entry name" value="SLC25A44"/>
</dbReference>
<evidence type="ECO:0000313" key="8">
    <source>
        <dbReference type="EMBL" id="KAK7603820.1"/>
    </source>
</evidence>
<name>A0AAN9TW07_9HEMI</name>
<evidence type="ECO:0000256" key="7">
    <source>
        <dbReference type="SAM" id="Phobius"/>
    </source>
</evidence>
<dbReference type="PANTHER" id="PTHR46314">
    <property type="entry name" value="SOLUTE CARRIER FAMILY 25 MEMBER 44"/>
    <property type="match status" value="1"/>
</dbReference>
<keyword evidence="7" id="KW-1133">Transmembrane helix</keyword>
<keyword evidence="4 5" id="KW-0472">Membrane</keyword>
<feature type="repeat" description="Solcar" evidence="5">
    <location>
        <begin position="16"/>
        <end position="101"/>
    </location>
</feature>
<sequence>MDNEEPYLRNIEWHMMDKTVFFPLSMLSHFCIRGSLYPLTLIKTRLQLQKNDQLYKGLVDAGCKIYRTEGVSGLYRGFWVNSIQILSGFCYIGTYEGVRHISSQYNIHPQIKTLIAGGSASLVGQTIIVPFDVISQHLMLLGLTERNSTPQKKYVLHPLGLTINPARSKFQTAVDIGQYIYYQDGFLGFYRGYVASLCTYVPNSAIWWALYHVFQDKLGVVFPENTSHLFIQCLAGTLSGFATTVITNPLDTVRARLQVQRTNSISNASRSLWREEGLWMFSKGLSARLVQSVMFSFSIILGYETIKRVSVKEKYKDNVRW</sequence>
<keyword evidence="6" id="KW-0813">Transport</keyword>
<dbReference type="Proteomes" id="UP001367676">
    <property type="component" value="Unassembled WGS sequence"/>
</dbReference>
<gene>
    <name evidence="8" type="ORF">V9T40_003819</name>
</gene>
<dbReference type="PANTHER" id="PTHR46314:SF2">
    <property type="entry name" value="SOLUTE CARRIER FAMILY 25 MEMBER 44"/>
    <property type="match status" value="1"/>
</dbReference>
<dbReference type="SUPFAM" id="SSF103506">
    <property type="entry name" value="Mitochondrial carrier"/>
    <property type="match status" value="1"/>
</dbReference>
<protein>
    <recommendedName>
        <fullName evidence="10">Solute carrier family 25 member 44</fullName>
    </recommendedName>
</protein>
<dbReference type="GO" id="GO:0015658">
    <property type="term" value="F:branched-chain amino acid transmembrane transporter activity"/>
    <property type="evidence" value="ECO:0007669"/>
    <property type="project" value="InterPro"/>
</dbReference>
<evidence type="ECO:0008006" key="10">
    <source>
        <dbReference type="Google" id="ProtNLM"/>
    </source>
</evidence>
<dbReference type="Pfam" id="PF00153">
    <property type="entry name" value="Mito_carr"/>
    <property type="match status" value="3"/>
</dbReference>
<dbReference type="PROSITE" id="PS50920">
    <property type="entry name" value="SOLCAR"/>
    <property type="match status" value="3"/>
</dbReference>
<evidence type="ECO:0000256" key="3">
    <source>
        <dbReference type="ARBA" id="ARBA00022692"/>
    </source>
</evidence>